<evidence type="ECO:0000259" key="6">
    <source>
        <dbReference type="PROSITE" id="PS50054"/>
    </source>
</evidence>
<dbReference type="EC" id="3.1.3.48" evidence="2"/>
<dbReference type="EMBL" id="JBBJCI010000039">
    <property type="protein sequence ID" value="KAK7249977.1"/>
    <property type="molecule type" value="Genomic_DNA"/>
</dbReference>
<keyword evidence="3" id="KW-0378">Hydrolase</keyword>
<evidence type="ECO:0000256" key="5">
    <source>
        <dbReference type="SAM" id="MobiDB-lite"/>
    </source>
</evidence>
<dbReference type="Pfam" id="PF00782">
    <property type="entry name" value="DSPc"/>
    <property type="match status" value="1"/>
</dbReference>
<dbReference type="PROSITE" id="PS50054">
    <property type="entry name" value="TYR_PHOSPHATASE_DUAL"/>
    <property type="match status" value="1"/>
</dbReference>
<dbReference type="Gene3D" id="3.90.190.10">
    <property type="entry name" value="Protein tyrosine phosphatase superfamily"/>
    <property type="match status" value="1"/>
</dbReference>
<proteinExistence type="inferred from homology"/>
<evidence type="ECO:0000256" key="1">
    <source>
        <dbReference type="ARBA" id="ARBA00008601"/>
    </source>
</evidence>
<gene>
    <name evidence="8" type="ORF">SO694_00005631</name>
</gene>
<organism evidence="8 9">
    <name type="scientific">Aureococcus anophagefferens</name>
    <name type="common">Harmful bloom alga</name>
    <dbReference type="NCBI Taxonomy" id="44056"/>
    <lineage>
        <taxon>Eukaryota</taxon>
        <taxon>Sar</taxon>
        <taxon>Stramenopiles</taxon>
        <taxon>Ochrophyta</taxon>
        <taxon>Pelagophyceae</taxon>
        <taxon>Pelagomonadales</taxon>
        <taxon>Pelagomonadaceae</taxon>
        <taxon>Aureococcus</taxon>
    </lineage>
</organism>
<dbReference type="InterPro" id="IPR016130">
    <property type="entry name" value="Tyr_Pase_AS"/>
</dbReference>
<sequence>MRFTSQDRTVMHYEARRVLVSIDNGEQALSIVDQPRGMMKRVFHRKPNRCIELDRVTRLALRGGTMLDIATGCEVLSLECACAEDARRWLALLRAHCGQASCPDDDAPRLGAAPLAPSPSGSEASSILSDDPSPSGRRRPRVGPIGANLEALPPASDGLPDSSRPPSASSAEELGCVKLNRLLYIGGRPVASDRAALEQRKITHVVNMAVECDDYYPESFAYYRGDCTDKAGDSMARHFEKLVAFIDGAKRERGRVLVHCNSGISRSSAAVLCYLVRRGPHSGLPSSRSNTPPPEAPSGMTLLAALAWLKDRRPIASPHPTYMFELVAWEATWHAGPPSLNAETYRNNRYECVDRLRGELTDPRSSLAILGSACKDASNQDLAGMNAQFRALNRSGSH</sequence>
<feature type="domain" description="Tyrosine specific protein phosphatases" evidence="7">
    <location>
        <begin position="237"/>
        <end position="314"/>
    </location>
</feature>
<dbReference type="InterPro" id="IPR020422">
    <property type="entry name" value="TYR_PHOSPHATASE_DUAL_dom"/>
</dbReference>
<dbReference type="SMART" id="SM00195">
    <property type="entry name" value="DSPc"/>
    <property type="match status" value="1"/>
</dbReference>
<evidence type="ECO:0000256" key="3">
    <source>
        <dbReference type="ARBA" id="ARBA00022801"/>
    </source>
</evidence>
<feature type="region of interest" description="Disordered" evidence="5">
    <location>
        <begin position="108"/>
        <end position="170"/>
    </location>
</feature>
<evidence type="ECO:0000313" key="8">
    <source>
        <dbReference type="EMBL" id="KAK7249977.1"/>
    </source>
</evidence>
<reference evidence="8 9" key="1">
    <citation type="submission" date="2024-03" db="EMBL/GenBank/DDBJ databases">
        <title>Aureococcus anophagefferens CCMP1851 and Kratosvirus quantuckense: Draft genome of a second virus-susceptible host strain in the model system.</title>
        <authorList>
            <person name="Chase E."/>
            <person name="Truchon A.R."/>
            <person name="Schepens W."/>
            <person name="Wilhelm S.W."/>
        </authorList>
    </citation>
    <scope>NUCLEOTIDE SEQUENCE [LARGE SCALE GENOMIC DNA]</scope>
    <source>
        <strain evidence="8 9">CCMP1851</strain>
    </source>
</reference>
<dbReference type="InterPro" id="IPR000340">
    <property type="entry name" value="Dual-sp_phosphatase_cat-dom"/>
</dbReference>
<keyword evidence="9" id="KW-1185">Reference proteome</keyword>
<evidence type="ECO:0000256" key="4">
    <source>
        <dbReference type="ARBA" id="ARBA00022912"/>
    </source>
</evidence>
<comment type="similarity">
    <text evidence="1">Belongs to the protein-tyrosine phosphatase family. Non-receptor class dual specificity subfamily.</text>
</comment>
<dbReference type="PANTHER" id="PTHR10159">
    <property type="entry name" value="DUAL SPECIFICITY PROTEIN PHOSPHATASE"/>
    <property type="match status" value="1"/>
</dbReference>
<dbReference type="InterPro" id="IPR029021">
    <property type="entry name" value="Prot-tyrosine_phosphatase-like"/>
</dbReference>
<protein>
    <recommendedName>
        <fullName evidence="2">protein-tyrosine-phosphatase</fullName>
        <ecNumber evidence="2">3.1.3.48</ecNumber>
    </recommendedName>
</protein>
<evidence type="ECO:0000259" key="7">
    <source>
        <dbReference type="PROSITE" id="PS50056"/>
    </source>
</evidence>
<feature type="compositionally biased region" description="Polar residues" evidence="5">
    <location>
        <begin position="119"/>
        <end position="128"/>
    </location>
</feature>
<evidence type="ECO:0000313" key="9">
    <source>
        <dbReference type="Proteomes" id="UP001363151"/>
    </source>
</evidence>
<dbReference type="PANTHER" id="PTHR10159:SF519">
    <property type="entry name" value="DUAL SPECIFICITY PROTEIN PHOSPHATASE MPK3"/>
    <property type="match status" value="1"/>
</dbReference>
<keyword evidence="4" id="KW-0904">Protein phosphatase</keyword>
<feature type="domain" description="Tyrosine-protein phosphatase" evidence="6">
    <location>
        <begin position="175"/>
        <end position="335"/>
    </location>
</feature>
<dbReference type="PROSITE" id="PS50056">
    <property type="entry name" value="TYR_PHOSPHATASE_2"/>
    <property type="match status" value="1"/>
</dbReference>
<name>A0ABR1GAB8_AURAN</name>
<evidence type="ECO:0000256" key="2">
    <source>
        <dbReference type="ARBA" id="ARBA00013064"/>
    </source>
</evidence>
<comment type="caution">
    <text evidence="8">The sequence shown here is derived from an EMBL/GenBank/DDBJ whole genome shotgun (WGS) entry which is preliminary data.</text>
</comment>
<dbReference type="Proteomes" id="UP001363151">
    <property type="component" value="Unassembled WGS sequence"/>
</dbReference>
<accession>A0ABR1GAB8</accession>
<dbReference type="SUPFAM" id="SSF52799">
    <property type="entry name" value="(Phosphotyrosine protein) phosphatases II"/>
    <property type="match status" value="1"/>
</dbReference>
<dbReference type="InterPro" id="IPR000387">
    <property type="entry name" value="Tyr_Pase_dom"/>
</dbReference>
<dbReference type="CDD" id="cd14498">
    <property type="entry name" value="DSP"/>
    <property type="match status" value="1"/>
</dbReference>
<dbReference type="PROSITE" id="PS00383">
    <property type="entry name" value="TYR_PHOSPHATASE_1"/>
    <property type="match status" value="1"/>
</dbReference>